<evidence type="ECO:0008006" key="4">
    <source>
        <dbReference type="Google" id="ProtNLM"/>
    </source>
</evidence>
<dbReference type="RefSeq" id="WP_009602698.1">
    <property type="nucleotide sequence ID" value="NZ_AEIU01000096.1"/>
</dbReference>
<dbReference type="OrthoDB" id="5823369at2"/>
<feature type="signal peptide" evidence="1">
    <location>
        <begin position="1"/>
        <end position="22"/>
    </location>
</feature>
<protein>
    <recommendedName>
        <fullName evidence="4">Phosphoribosylglycinamide formyltransferase</fullName>
    </recommendedName>
</protein>
<sequence length="258" mass="29024">MNLLLRTTALVLFMLSRTPAVAAAPATMISEKSDNSTQNEVCSKTFKHNLSGLYGIPSTTNYSPTQPHVDFDVLYAKAHHGQKELEQICKNTALLTSTHAYFSGVKSEQRARQKIAHELSGEVNRITDLARATIVAEDIESLMLAYEQLNRFTKIVKTKNRFKTPARSGYRDLNLLVQLPHSNIVAEVQLHLKAIADVKSGEEHDIYEEIQSIERAAASQSRQLNEIEVARIHHLRNQSRSLYQDAWQPYITTNLIAA</sequence>
<reference evidence="2 3" key="1">
    <citation type="journal article" date="2012" name="Int. J. Syst. Evol. Microbiol.">
        <title>Vibrio caribbeanicus sp. nov., isolated from the marine sponge Scleritoderma cyanea.</title>
        <authorList>
            <person name="Hoffmann M."/>
            <person name="Monday S.R."/>
            <person name="Allard M.W."/>
            <person name="Strain E.A."/>
            <person name="Whittaker P."/>
            <person name="Naum M."/>
            <person name="McCarthy P.J."/>
            <person name="Lopez J.V."/>
            <person name="Fischer M."/>
            <person name="Brown E.W."/>
        </authorList>
    </citation>
    <scope>NUCLEOTIDE SEQUENCE [LARGE SCALE GENOMIC DNA]</scope>
    <source>
        <strain evidence="2 3">ATCC BAA-2122</strain>
    </source>
</reference>
<dbReference type="SUPFAM" id="SSF81301">
    <property type="entry name" value="Nucleotidyltransferase"/>
    <property type="match status" value="1"/>
</dbReference>
<feature type="chain" id="PRO_5003167509" description="Phosphoribosylglycinamide formyltransferase" evidence="1">
    <location>
        <begin position="23"/>
        <end position="258"/>
    </location>
</feature>
<dbReference type="STRING" id="796620.VIBC2010_14944"/>
<evidence type="ECO:0000313" key="3">
    <source>
        <dbReference type="Proteomes" id="UP000002943"/>
    </source>
</evidence>
<keyword evidence="3" id="KW-1185">Reference proteome</keyword>
<keyword evidence="1" id="KW-0732">Signal</keyword>
<comment type="caution">
    <text evidence="2">The sequence shown here is derived from an EMBL/GenBank/DDBJ whole genome shotgun (WGS) entry which is preliminary data.</text>
</comment>
<proteinExistence type="predicted"/>
<dbReference type="Proteomes" id="UP000002943">
    <property type="component" value="Unassembled WGS sequence"/>
</dbReference>
<evidence type="ECO:0000313" key="2">
    <source>
        <dbReference type="EMBL" id="EFP95342.1"/>
    </source>
</evidence>
<dbReference type="InterPro" id="IPR043519">
    <property type="entry name" value="NT_sf"/>
</dbReference>
<organism evidence="2 3">
    <name type="scientific">Vibrio caribbeanicus ATCC BAA-2122</name>
    <dbReference type="NCBI Taxonomy" id="796620"/>
    <lineage>
        <taxon>Bacteria</taxon>
        <taxon>Pseudomonadati</taxon>
        <taxon>Pseudomonadota</taxon>
        <taxon>Gammaproteobacteria</taxon>
        <taxon>Vibrionales</taxon>
        <taxon>Vibrionaceae</taxon>
        <taxon>Vibrio</taxon>
    </lineage>
</organism>
<dbReference type="Gene3D" id="3.30.460.10">
    <property type="entry name" value="Beta Polymerase, domain 2"/>
    <property type="match status" value="1"/>
</dbReference>
<evidence type="ECO:0000256" key="1">
    <source>
        <dbReference type="SAM" id="SignalP"/>
    </source>
</evidence>
<gene>
    <name evidence="2" type="ORF">VIBC2010_14944</name>
</gene>
<dbReference type="AlphaFoldDB" id="E3BNC3"/>
<accession>E3BNC3</accession>
<dbReference type="eggNOG" id="COG2357">
    <property type="taxonomic scope" value="Bacteria"/>
</dbReference>
<name>E3BNC3_9VIBR</name>
<dbReference type="EMBL" id="AEIU01000096">
    <property type="protein sequence ID" value="EFP95342.1"/>
    <property type="molecule type" value="Genomic_DNA"/>
</dbReference>